<organism evidence="1">
    <name type="scientific">Rhizophora mucronata</name>
    <name type="common">Asiatic mangrove</name>
    <dbReference type="NCBI Taxonomy" id="61149"/>
    <lineage>
        <taxon>Eukaryota</taxon>
        <taxon>Viridiplantae</taxon>
        <taxon>Streptophyta</taxon>
        <taxon>Embryophyta</taxon>
        <taxon>Tracheophyta</taxon>
        <taxon>Spermatophyta</taxon>
        <taxon>Magnoliopsida</taxon>
        <taxon>eudicotyledons</taxon>
        <taxon>Gunneridae</taxon>
        <taxon>Pentapetalae</taxon>
        <taxon>rosids</taxon>
        <taxon>fabids</taxon>
        <taxon>Malpighiales</taxon>
        <taxon>Rhizophoraceae</taxon>
        <taxon>Rhizophora</taxon>
    </lineage>
</organism>
<name>A0A2P2JBX4_RHIMU</name>
<protein>
    <submittedName>
        <fullName evidence="1">Uncharacterized protein</fullName>
    </submittedName>
</protein>
<dbReference type="EMBL" id="GGEC01010501">
    <property type="protein sequence ID" value="MBW90984.1"/>
    <property type="molecule type" value="Transcribed_RNA"/>
</dbReference>
<accession>A0A2P2JBX4</accession>
<proteinExistence type="predicted"/>
<reference evidence="1" key="1">
    <citation type="submission" date="2018-02" db="EMBL/GenBank/DDBJ databases">
        <title>Rhizophora mucronata_Transcriptome.</title>
        <authorList>
            <person name="Meera S.P."/>
            <person name="Sreeshan A."/>
            <person name="Augustine A."/>
        </authorList>
    </citation>
    <scope>NUCLEOTIDE SEQUENCE</scope>
    <source>
        <tissue evidence="1">Leaf</tissue>
    </source>
</reference>
<evidence type="ECO:0000313" key="1">
    <source>
        <dbReference type="EMBL" id="MBW90984.1"/>
    </source>
</evidence>
<sequence>MTAFQYFLSHPPKK</sequence>